<proteinExistence type="predicted"/>
<gene>
    <name evidence="7" type="ORF">ENL47_04765</name>
</gene>
<evidence type="ECO:0000256" key="6">
    <source>
        <dbReference type="SAM" id="Phobius"/>
    </source>
</evidence>
<name>A0A7C5UVQ7_9CREN</name>
<dbReference type="PANTHER" id="PTHR42703">
    <property type="entry name" value="NADH DEHYDROGENASE"/>
    <property type="match status" value="1"/>
</dbReference>
<dbReference type="InterPro" id="IPR050586">
    <property type="entry name" value="CPA3_Na-H_Antiporter_D"/>
</dbReference>
<protein>
    <submittedName>
        <fullName evidence="7">Uncharacterized protein</fullName>
    </submittedName>
</protein>
<dbReference type="EMBL" id="DRUB01000089">
    <property type="protein sequence ID" value="HHR96122.1"/>
    <property type="molecule type" value="Genomic_DNA"/>
</dbReference>
<comment type="subcellular location">
    <subcellularLocation>
        <location evidence="1">Cell membrane</location>
        <topology evidence="1">Multi-pass membrane protein</topology>
    </subcellularLocation>
</comment>
<feature type="transmembrane region" description="Helical" evidence="6">
    <location>
        <begin position="6"/>
        <end position="26"/>
    </location>
</feature>
<evidence type="ECO:0000256" key="5">
    <source>
        <dbReference type="ARBA" id="ARBA00023136"/>
    </source>
</evidence>
<accession>A0A7C5UVQ7</accession>
<dbReference type="AlphaFoldDB" id="A0A7C5UVQ7"/>
<evidence type="ECO:0000256" key="4">
    <source>
        <dbReference type="ARBA" id="ARBA00022989"/>
    </source>
</evidence>
<feature type="transmembrane region" description="Helical" evidence="6">
    <location>
        <begin position="137"/>
        <end position="154"/>
    </location>
</feature>
<evidence type="ECO:0000313" key="7">
    <source>
        <dbReference type="EMBL" id="HHR96122.1"/>
    </source>
</evidence>
<feature type="transmembrane region" description="Helical" evidence="6">
    <location>
        <begin position="33"/>
        <end position="52"/>
    </location>
</feature>
<evidence type="ECO:0000256" key="2">
    <source>
        <dbReference type="ARBA" id="ARBA00022475"/>
    </source>
</evidence>
<keyword evidence="2" id="KW-1003">Cell membrane</keyword>
<keyword evidence="3 6" id="KW-0812">Transmembrane</keyword>
<dbReference type="GO" id="GO:0005886">
    <property type="term" value="C:plasma membrane"/>
    <property type="evidence" value="ECO:0007669"/>
    <property type="project" value="UniProtKB-SubCell"/>
</dbReference>
<keyword evidence="4 6" id="KW-1133">Transmembrane helix</keyword>
<evidence type="ECO:0000256" key="1">
    <source>
        <dbReference type="ARBA" id="ARBA00004651"/>
    </source>
</evidence>
<feature type="transmembrane region" description="Helical" evidence="6">
    <location>
        <begin position="72"/>
        <end position="98"/>
    </location>
</feature>
<dbReference type="PANTHER" id="PTHR42703:SF1">
    <property type="entry name" value="NA(+)_H(+) ANTIPORTER SUBUNIT D1"/>
    <property type="match status" value="1"/>
</dbReference>
<reference evidence="7" key="1">
    <citation type="journal article" date="2020" name="mSystems">
        <title>Genome- and Community-Level Interaction Insights into Carbon Utilization and Element Cycling Functions of Hydrothermarchaeota in Hydrothermal Sediment.</title>
        <authorList>
            <person name="Zhou Z."/>
            <person name="Liu Y."/>
            <person name="Xu W."/>
            <person name="Pan J."/>
            <person name="Luo Z.H."/>
            <person name="Li M."/>
        </authorList>
    </citation>
    <scope>NUCLEOTIDE SEQUENCE [LARGE SCALE GENOMIC DNA]</scope>
    <source>
        <strain evidence="7">SpSt-1</strain>
    </source>
</reference>
<feature type="transmembrane region" description="Helical" evidence="6">
    <location>
        <begin position="166"/>
        <end position="192"/>
    </location>
</feature>
<evidence type="ECO:0000256" key="3">
    <source>
        <dbReference type="ARBA" id="ARBA00022692"/>
    </source>
</evidence>
<sequence length="217" mass="25141">MIIHEAGLIPIMLVFAAFITPLFTLFTRNRYFYATYMLVIATVTSILSYRVLDAVVKGDIIVYVFGGWPPPLGITYTIDFMNGVLGFLASILLLKVSIYSFWYYEKVNGYEWLTTLMLLLIAGVMGCIYTGDAFNFFVMLEVLAVSSYALVSFFKKRRWAIEASISYAFIGALDNNILFIWCFIYICCLWHIKHGRYICKGSEHRYIFAKLMERYMY</sequence>
<organism evidence="7">
    <name type="scientific">Ignisphaera aggregans</name>
    <dbReference type="NCBI Taxonomy" id="334771"/>
    <lineage>
        <taxon>Archaea</taxon>
        <taxon>Thermoproteota</taxon>
        <taxon>Thermoprotei</taxon>
        <taxon>Desulfurococcales</taxon>
        <taxon>Desulfurococcaceae</taxon>
        <taxon>Ignisphaera</taxon>
    </lineage>
</organism>
<keyword evidence="5 6" id="KW-0472">Membrane</keyword>
<feature type="transmembrane region" description="Helical" evidence="6">
    <location>
        <begin position="110"/>
        <end position="131"/>
    </location>
</feature>
<comment type="caution">
    <text evidence="7">The sequence shown here is derived from an EMBL/GenBank/DDBJ whole genome shotgun (WGS) entry which is preliminary data.</text>
</comment>